<dbReference type="PANTHER" id="PTHR37947:SF1">
    <property type="entry name" value="BLL2462 PROTEIN"/>
    <property type="match status" value="1"/>
</dbReference>
<dbReference type="InterPro" id="IPR036465">
    <property type="entry name" value="vWFA_dom_sf"/>
</dbReference>
<dbReference type="Gene3D" id="3.40.50.880">
    <property type="match status" value="1"/>
</dbReference>
<dbReference type="AlphaFoldDB" id="A0A382D7T3"/>
<dbReference type="Gene3D" id="3.40.50.410">
    <property type="entry name" value="von Willebrand factor, type A domain"/>
    <property type="match status" value="1"/>
</dbReference>
<feature type="non-terminal residue" evidence="1">
    <location>
        <position position="438"/>
    </location>
</feature>
<accession>A0A382D7T3</accession>
<reference evidence="1" key="1">
    <citation type="submission" date="2018-05" db="EMBL/GenBank/DDBJ databases">
        <authorList>
            <person name="Lanie J.A."/>
            <person name="Ng W.-L."/>
            <person name="Kazmierczak K.M."/>
            <person name="Andrzejewski T.M."/>
            <person name="Davidsen T.M."/>
            <person name="Wayne K.J."/>
            <person name="Tettelin H."/>
            <person name="Glass J.I."/>
            <person name="Rusch D."/>
            <person name="Podicherti R."/>
            <person name="Tsui H.-C.T."/>
            <person name="Winkler M.E."/>
        </authorList>
    </citation>
    <scope>NUCLEOTIDE SEQUENCE</scope>
</reference>
<dbReference type="Gene3D" id="2.60.40.10">
    <property type="entry name" value="Immunoglobulins"/>
    <property type="match status" value="1"/>
</dbReference>
<evidence type="ECO:0008006" key="2">
    <source>
        <dbReference type="Google" id="ProtNLM"/>
    </source>
</evidence>
<sequence length="438" mass="47812">MTVALLLLTLANPERVERIERDSEPEVLLFTDVSGSMSTRDVTDANGTILTRDEWVAKSLAQPWRTELEKTAIVTAHPFSSANGPEATNLSLPLQEGLDRTPNLKAVLYFTDGDANTGSSPLSLAGRCRAGKVPTYVIRVGSEKPLPDLVLEDFTAPSFALRDERLTVTYRVRNAFSHQVETTLQLSANGEPVAAKPLILPAGEEVSGSLSWLPTMEGEVSLRAELSLHAGESILDNNARELKTRIESKVLKALIVDSFPRWEYRFLRNALERDPRVDMNCILLHPGMKPGAGRGYLREFPSTPEELAPYDVIFLGDVGLGEGELSEEACESLANLVRLQASGVVFLPGRRGRQPSLVDSALGDLIPVTFDPAKPRGLGTTNTSAITLTSKGRNHWLTTLRGSGEPDVRFWERLPGFQWSAAALKSRPGSEVLAVHSI</sequence>
<dbReference type="PANTHER" id="PTHR37947">
    <property type="entry name" value="BLL2462 PROTEIN"/>
    <property type="match status" value="1"/>
</dbReference>
<name>A0A382D7T3_9ZZZZ</name>
<dbReference type="InterPro" id="IPR029062">
    <property type="entry name" value="Class_I_gatase-like"/>
</dbReference>
<evidence type="ECO:0000313" key="1">
    <source>
        <dbReference type="EMBL" id="SVB34508.1"/>
    </source>
</evidence>
<dbReference type="SUPFAM" id="SSF52317">
    <property type="entry name" value="Class I glutamine amidotransferase-like"/>
    <property type="match status" value="1"/>
</dbReference>
<proteinExistence type="predicted"/>
<dbReference type="EMBL" id="UINC01038064">
    <property type="protein sequence ID" value="SVB34508.1"/>
    <property type="molecule type" value="Genomic_DNA"/>
</dbReference>
<gene>
    <name evidence="1" type="ORF">METZ01_LOCUS187362</name>
</gene>
<protein>
    <recommendedName>
        <fullName evidence="2">CARDB domain-containing protein</fullName>
    </recommendedName>
</protein>
<dbReference type="SUPFAM" id="SSF53300">
    <property type="entry name" value="vWA-like"/>
    <property type="match status" value="1"/>
</dbReference>
<dbReference type="InterPro" id="IPR013783">
    <property type="entry name" value="Ig-like_fold"/>
</dbReference>
<organism evidence="1">
    <name type="scientific">marine metagenome</name>
    <dbReference type="NCBI Taxonomy" id="408172"/>
    <lineage>
        <taxon>unclassified sequences</taxon>
        <taxon>metagenomes</taxon>
        <taxon>ecological metagenomes</taxon>
    </lineage>
</organism>